<evidence type="ECO:0000256" key="3">
    <source>
        <dbReference type="ARBA" id="ARBA00012756"/>
    </source>
</evidence>
<dbReference type="EMBL" id="JACBKZ010000001">
    <property type="protein sequence ID" value="KAF5962054.1"/>
    <property type="molecule type" value="Genomic_DNA"/>
</dbReference>
<sequence>MVGTRRSWLQCLALVLTLQLSVIANEFFKPFNASRASGANGTNLWLPVDRPDDHPDDRLKHLSITTWPDLIAKSKEDGADVIQTYTFWNGHEPIRGQYNFEGRYDLVKFVKLVGSNGLYLHLRIGPYVRAEWNFGSHLHYFFFLNLLKNLKNPEIWICDYVSILSSK</sequence>
<dbReference type="Gene3D" id="3.20.20.80">
    <property type="entry name" value="Glycosidases"/>
    <property type="match status" value="1"/>
</dbReference>
<dbReference type="InterPro" id="IPR017853">
    <property type="entry name" value="GH"/>
</dbReference>
<dbReference type="EC" id="3.2.1.23" evidence="3"/>
<reference evidence="7" key="1">
    <citation type="journal article" date="2020" name="Nat. Commun.">
        <title>Genome assembly of wild tea tree DASZ reveals pedigree and selection history of tea varieties.</title>
        <authorList>
            <person name="Zhang W."/>
            <person name="Zhang Y."/>
            <person name="Qiu H."/>
            <person name="Guo Y."/>
            <person name="Wan H."/>
            <person name="Zhang X."/>
            <person name="Scossa F."/>
            <person name="Alseekh S."/>
            <person name="Zhang Q."/>
            <person name="Wang P."/>
            <person name="Xu L."/>
            <person name="Schmidt M.H."/>
            <person name="Jia X."/>
            <person name="Li D."/>
            <person name="Zhu A."/>
            <person name="Guo F."/>
            <person name="Chen W."/>
            <person name="Ni D."/>
            <person name="Usadel B."/>
            <person name="Fernie A.R."/>
            <person name="Wen W."/>
        </authorList>
    </citation>
    <scope>NUCLEOTIDE SEQUENCE [LARGE SCALE GENOMIC DNA]</scope>
    <source>
        <strain evidence="7">cv. G240</strain>
    </source>
</reference>
<gene>
    <name evidence="6" type="ORF">HYC85_003263</name>
</gene>
<evidence type="ECO:0000313" key="6">
    <source>
        <dbReference type="EMBL" id="KAF5962054.1"/>
    </source>
</evidence>
<evidence type="ECO:0000256" key="2">
    <source>
        <dbReference type="ARBA" id="ARBA00009809"/>
    </source>
</evidence>
<protein>
    <recommendedName>
        <fullName evidence="3">beta-galactosidase</fullName>
        <ecNumber evidence="3">3.2.1.23</ecNumber>
    </recommendedName>
</protein>
<organism evidence="6 7">
    <name type="scientific">Camellia sinensis</name>
    <name type="common">Tea plant</name>
    <name type="synonym">Thea sinensis</name>
    <dbReference type="NCBI Taxonomy" id="4442"/>
    <lineage>
        <taxon>Eukaryota</taxon>
        <taxon>Viridiplantae</taxon>
        <taxon>Streptophyta</taxon>
        <taxon>Embryophyta</taxon>
        <taxon>Tracheophyta</taxon>
        <taxon>Spermatophyta</taxon>
        <taxon>Magnoliopsida</taxon>
        <taxon>eudicotyledons</taxon>
        <taxon>Gunneridae</taxon>
        <taxon>Pentapetalae</taxon>
        <taxon>asterids</taxon>
        <taxon>Ericales</taxon>
        <taxon>Theaceae</taxon>
        <taxon>Camellia</taxon>
    </lineage>
</organism>
<dbReference type="GO" id="GO:0004565">
    <property type="term" value="F:beta-galactosidase activity"/>
    <property type="evidence" value="ECO:0007669"/>
    <property type="project" value="UniProtKB-EC"/>
</dbReference>
<evidence type="ECO:0000256" key="4">
    <source>
        <dbReference type="SAM" id="SignalP"/>
    </source>
</evidence>
<dbReference type="Pfam" id="PF01301">
    <property type="entry name" value="Glyco_hydro_35"/>
    <property type="match status" value="1"/>
</dbReference>
<dbReference type="PRINTS" id="PR00742">
    <property type="entry name" value="GLHYDRLASE35"/>
</dbReference>
<accession>A0A7J7ICB6</accession>
<comment type="similarity">
    <text evidence="2">Belongs to the glycosyl hydrolase 35 family.</text>
</comment>
<dbReference type="InterPro" id="IPR001944">
    <property type="entry name" value="Glycoside_Hdrlase_35"/>
</dbReference>
<reference evidence="6 7" key="2">
    <citation type="submission" date="2020-07" db="EMBL/GenBank/DDBJ databases">
        <title>Genome assembly of wild tea tree DASZ reveals pedigree and selection history of tea varieties.</title>
        <authorList>
            <person name="Zhang W."/>
        </authorList>
    </citation>
    <scope>NUCLEOTIDE SEQUENCE [LARGE SCALE GENOMIC DNA]</scope>
    <source>
        <strain evidence="7">cv. G240</strain>
        <tissue evidence="6">Leaf</tissue>
    </source>
</reference>
<dbReference type="PANTHER" id="PTHR23421">
    <property type="entry name" value="BETA-GALACTOSIDASE RELATED"/>
    <property type="match status" value="1"/>
</dbReference>
<feature type="signal peptide" evidence="4">
    <location>
        <begin position="1"/>
        <end position="24"/>
    </location>
</feature>
<evidence type="ECO:0000256" key="1">
    <source>
        <dbReference type="ARBA" id="ARBA00001412"/>
    </source>
</evidence>
<dbReference type="AlphaFoldDB" id="A0A7J7ICB6"/>
<evidence type="ECO:0000259" key="5">
    <source>
        <dbReference type="Pfam" id="PF01301"/>
    </source>
</evidence>
<dbReference type="Proteomes" id="UP000593564">
    <property type="component" value="Unassembled WGS sequence"/>
</dbReference>
<name>A0A7J7ICB6_CAMSI</name>
<feature type="chain" id="PRO_5029767459" description="beta-galactosidase" evidence="4">
    <location>
        <begin position="25"/>
        <end position="167"/>
    </location>
</feature>
<evidence type="ECO:0000313" key="7">
    <source>
        <dbReference type="Proteomes" id="UP000593564"/>
    </source>
</evidence>
<proteinExistence type="inferred from homology"/>
<dbReference type="GO" id="GO:0005975">
    <property type="term" value="P:carbohydrate metabolic process"/>
    <property type="evidence" value="ECO:0007669"/>
    <property type="project" value="InterPro"/>
</dbReference>
<dbReference type="InterPro" id="IPR031330">
    <property type="entry name" value="Gly_Hdrlase_35_cat"/>
</dbReference>
<keyword evidence="7" id="KW-1185">Reference proteome</keyword>
<comment type="caution">
    <text evidence="6">The sequence shown here is derived from an EMBL/GenBank/DDBJ whole genome shotgun (WGS) entry which is preliminary data.</text>
</comment>
<keyword evidence="4" id="KW-0732">Signal</keyword>
<comment type="catalytic activity">
    <reaction evidence="1">
        <text>Hydrolysis of terminal non-reducing beta-D-galactose residues in beta-D-galactosides.</text>
        <dbReference type="EC" id="3.2.1.23"/>
    </reaction>
</comment>
<feature type="domain" description="Glycoside hydrolase 35 catalytic" evidence="5">
    <location>
        <begin position="65"/>
        <end position="135"/>
    </location>
</feature>
<dbReference type="SUPFAM" id="SSF51445">
    <property type="entry name" value="(Trans)glycosidases"/>
    <property type="match status" value="1"/>
</dbReference>